<dbReference type="AlphaFoldDB" id="A0A1I0BYV2"/>
<accession>A0A1I0BYV2</accession>
<evidence type="ECO:0000313" key="1">
    <source>
        <dbReference type="EMBL" id="SET12381.1"/>
    </source>
</evidence>
<dbReference type="EMBL" id="FOHS01000001">
    <property type="protein sequence ID" value="SET12381.1"/>
    <property type="molecule type" value="Genomic_DNA"/>
</dbReference>
<dbReference type="STRING" id="82805.SAMN04487998_1249"/>
<name>A0A1I0BYV2_9BACT</name>
<reference evidence="2" key="1">
    <citation type="submission" date="2016-10" db="EMBL/GenBank/DDBJ databases">
        <authorList>
            <person name="Varghese N."/>
            <person name="Submissions S."/>
        </authorList>
    </citation>
    <scope>NUCLEOTIDE SEQUENCE [LARGE SCALE GENOMIC DNA]</scope>
    <source>
        <strain evidence="2">DSM 15310</strain>
    </source>
</reference>
<organism evidence="1 2">
    <name type="scientific">Hymenobacter actinosclerus</name>
    <dbReference type="NCBI Taxonomy" id="82805"/>
    <lineage>
        <taxon>Bacteria</taxon>
        <taxon>Pseudomonadati</taxon>
        <taxon>Bacteroidota</taxon>
        <taxon>Cytophagia</taxon>
        <taxon>Cytophagales</taxon>
        <taxon>Hymenobacteraceae</taxon>
        <taxon>Hymenobacter</taxon>
    </lineage>
</organism>
<sequence>MRFVYLIIQHIKLYTQKTIANNKNKKLIERSSTLTDDRLHMLHSYINRIKHFEISLRSRPDFSIPENLIKTINLYRYLLIESSDFSIAYHHLLQATPSKSIKDRWSENFYIRILCTLSYEFLNDAIEVTGSKTNKLIESYSLNEANKNRISVDIKEIRIKLQLIYKRHNIFLKEVRNNTMAHKNHESYITIDYIERLDFQKSVEVFNEISHCQSLLIQFCGNLISMESE</sequence>
<keyword evidence="2" id="KW-1185">Reference proteome</keyword>
<evidence type="ECO:0008006" key="3">
    <source>
        <dbReference type="Google" id="ProtNLM"/>
    </source>
</evidence>
<evidence type="ECO:0000313" key="2">
    <source>
        <dbReference type="Proteomes" id="UP000198697"/>
    </source>
</evidence>
<proteinExistence type="predicted"/>
<gene>
    <name evidence="1" type="ORF">SAMN04487998_1249</name>
</gene>
<dbReference type="Proteomes" id="UP000198697">
    <property type="component" value="Unassembled WGS sequence"/>
</dbReference>
<protein>
    <recommendedName>
        <fullName evidence="3">Cthe-2314-like HEPN domain-containing protein</fullName>
    </recommendedName>
</protein>